<reference evidence="1" key="2">
    <citation type="journal article" date="2021" name="PeerJ">
        <title>Extensive microbial diversity within the chicken gut microbiome revealed by metagenomics and culture.</title>
        <authorList>
            <person name="Gilroy R."/>
            <person name="Ravi A."/>
            <person name="Getino M."/>
            <person name="Pursley I."/>
            <person name="Horton D.L."/>
            <person name="Alikhan N.F."/>
            <person name="Baker D."/>
            <person name="Gharbi K."/>
            <person name="Hall N."/>
            <person name="Watson M."/>
            <person name="Adriaenssens E.M."/>
            <person name="Foster-Nyarko E."/>
            <person name="Jarju S."/>
            <person name="Secka A."/>
            <person name="Antonio M."/>
            <person name="Oren A."/>
            <person name="Chaudhuri R.R."/>
            <person name="La Ragione R."/>
            <person name="Hildebrand F."/>
            <person name="Pallen M.J."/>
        </authorList>
    </citation>
    <scope>NUCLEOTIDE SEQUENCE</scope>
    <source>
        <strain evidence="1">F6-4510</strain>
    </source>
</reference>
<protein>
    <submittedName>
        <fullName evidence="1">Uncharacterized protein</fullName>
    </submittedName>
</protein>
<organism evidence="1 2">
    <name type="scientific">Candidatus Fimicola merdigallinarum</name>
    <dbReference type="NCBI Taxonomy" id="2840819"/>
    <lineage>
        <taxon>Bacteria</taxon>
        <taxon>Bacillati</taxon>
        <taxon>Bacillota</taxon>
        <taxon>Clostridia</taxon>
        <taxon>Lachnospirales</taxon>
        <taxon>Lachnospiraceae</taxon>
        <taxon>Lachnospiraceae incertae sedis</taxon>
        <taxon>Candidatus Fimicola</taxon>
    </lineage>
</organism>
<reference evidence="1" key="1">
    <citation type="submission" date="2020-10" db="EMBL/GenBank/DDBJ databases">
        <authorList>
            <person name="Gilroy R."/>
        </authorList>
    </citation>
    <scope>NUCLEOTIDE SEQUENCE</scope>
    <source>
        <strain evidence="1">F6-4510</strain>
    </source>
</reference>
<gene>
    <name evidence="1" type="ORF">IAC55_03395</name>
</gene>
<sequence length="53" mass="6173">MNNKIYKRFPIKMWENECNDCCVLCDGFDICESSCSKEEITCNQCKYGEGYGE</sequence>
<evidence type="ECO:0000313" key="1">
    <source>
        <dbReference type="EMBL" id="MBO8434351.1"/>
    </source>
</evidence>
<dbReference type="EMBL" id="JADIMX010000065">
    <property type="protein sequence ID" value="MBO8434351.1"/>
    <property type="molecule type" value="Genomic_DNA"/>
</dbReference>
<accession>A0A9D9DVC7</accession>
<dbReference type="Proteomes" id="UP000823611">
    <property type="component" value="Unassembled WGS sequence"/>
</dbReference>
<evidence type="ECO:0000313" key="2">
    <source>
        <dbReference type="Proteomes" id="UP000823611"/>
    </source>
</evidence>
<proteinExistence type="predicted"/>
<dbReference type="AlphaFoldDB" id="A0A9D9DVC7"/>
<comment type="caution">
    <text evidence="1">The sequence shown here is derived from an EMBL/GenBank/DDBJ whole genome shotgun (WGS) entry which is preliminary data.</text>
</comment>
<name>A0A9D9DVC7_9FIRM</name>